<accession>A0A8J8MV55</accession>
<gene>
    <name evidence="2" type="ORF">GR316_01115</name>
</gene>
<reference evidence="2" key="1">
    <citation type="submission" date="2020-01" db="EMBL/GenBank/DDBJ databases">
        <authorList>
            <person name="Yang Y."/>
            <person name="Kwon Y.M."/>
        </authorList>
    </citation>
    <scope>NUCLEOTIDE SEQUENCE</scope>
    <source>
        <strain evidence="2">PG104</strain>
    </source>
</reference>
<name>A0A8J8MV55_9RHOB</name>
<dbReference type="KEGG" id="fap:GR316_01115"/>
<dbReference type="Proteomes" id="UP000679284">
    <property type="component" value="Chromosome"/>
</dbReference>
<evidence type="ECO:0000259" key="1">
    <source>
        <dbReference type="SMART" id="SM00881"/>
    </source>
</evidence>
<dbReference type="SMART" id="SM00881">
    <property type="entry name" value="CoA_binding"/>
    <property type="match status" value="1"/>
</dbReference>
<dbReference type="InterPro" id="IPR003781">
    <property type="entry name" value="CoA-bd"/>
</dbReference>
<dbReference type="Pfam" id="PF13380">
    <property type="entry name" value="CoA_binding_2"/>
    <property type="match status" value="1"/>
</dbReference>
<evidence type="ECO:0000313" key="2">
    <source>
        <dbReference type="EMBL" id="QUS36828.1"/>
    </source>
</evidence>
<feature type="domain" description="CoA-binding" evidence="1">
    <location>
        <begin position="9"/>
        <end position="105"/>
    </location>
</feature>
<proteinExistence type="predicted"/>
<dbReference type="PANTHER" id="PTHR33303:SF2">
    <property type="entry name" value="COA-BINDING DOMAIN-CONTAINING PROTEIN"/>
    <property type="match status" value="1"/>
</dbReference>
<keyword evidence="3" id="KW-1185">Reference proteome</keyword>
<dbReference type="InterPro" id="IPR036291">
    <property type="entry name" value="NAD(P)-bd_dom_sf"/>
</dbReference>
<protein>
    <submittedName>
        <fullName evidence="2">CoA-binding protein</fullName>
    </submittedName>
</protein>
<evidence type="ECO:0000313" key="3">
    <source>
        <dbReference type="Proteomes" id="UP000679284"/>
    </source>
</evidence>
<organism evidence="2 3">
    <name type="scientific">Falsirhodobacter algicola</name>
    <dbReference type="NCBI Taxonomy" id="2692330"/>
    <lineage>
        <taxon>Bacteria</taxon>
        <taxon>Pseudomonadati</taxon>
        <taxon>Pseudomonadota</taxon>
        <taxon>Alphaproteobacteria</taxon>
        <taxon>Rhodobacterales</taxon>
        <taxon>Paracoccaceae</taxon>
        <taxon>Falsirhodobacter</taxon>
    </lineage>
</organism>
<dbReference type="AlphaFoldDB" id="A0A8J8MV55"/>
<dbReference type="SUPFAM" id="SSF51735">
    <property type="entry name" value="NAD(P)-binding Rossmann-fold domains"/>
    <property type="match status" value="1"/>
</dbReference>
<dbReference type="Gene3D" id="3.40.50.720">
    <property type="entry name" value="NAD(P)-binding Rossmann-like Domain"/>
    <property type="match status" value="1"/>
</dbReference>
<dbReference type="PANTHER" id="PTHR33303">
    <property type="entry name" value="CYTOPLASMIC PROTEIN-RELATED"/>
    <property type="match status" value="1"/>
</dbReference>
<sequence length="136" mass="14799">MSDSTLREILETNRTIAVVGWSPNPSRASHHVAAFMKARGYRVIPVNPGHAGTEALGETVVPDLASLPCEVDMVDIFRRSEDVPPVVEQAVKLTGLKTVWMQLGIRNAEARALAEAHGLRVVENRCPAIDIPRLIG</sequence>
<dbReference type="EMBL" id="CP047289">
    <property type="protein sequence ID" value="QUS36828.1"/>
    <property type="molecule type" value="Genomic_DNA"/>
</dbReference>